<dbReference type="EC" id="2.7.1.26" evidence="15"/>
<protein>
    <recommendedName>
        <fullName evidence="15">Riboflavin biosynthesis protein</fullName>
    </recommendedName>
    <domain>
        <recommendedName>
            <fullName evidence="15">Riboflavin kinase</fullName>
            <ecNumber evidence="15">2.7.1.26</ecNumber>
        </recommendedName>
        <alternativeName>
            <fullName evidence="15">Flavokinase</fullName>
        </alternativeName>
    </domain>
    <domain>
        <recommendedName>
            <fullName evidence="15">FMN adenylyltransferase</fullName>
            <ecNumber evidence="15">2.7.7.2</ecNumber>
        </recommendedName>
        <alternativeName>
            <fullName evidence="15">FAD pyrophosphorylase</fullName>
        </alternativeName>
        <alternativeName>
            <fullName evidence="15">FAD synthase</fullName>
        </alternativeName>
    </domain>
</protein>
<dbReference type="FunFam" id="3.40.50.620:FF:000021">
    <property type="entry name" value="Riboflavin biosynthesis protein"/>
    <property type="match status" value="1"/>
</dbReference>
<dbReference type="InterPro" id="IPR015865">
    <property type="entry name" value="Riboflavin_kinase_bac/euk"/>
</dbReference>
<sequence length="308" mass="35135">MKIFRDYKEFSAPLNTALSIGMFDGVHIGHTAIIQRIVEKAKTENLSSTLLTFEPHPRLFFNPQDPLKHLTLQDEKIELFRKSGVDNVIFQPFDQNFSQLSGKEFIQNVVVHHLKAKHIVIGHDHVFGKNKSGNFELLENLATEYQYTLEKAHAMEVEGEIVSSTKIRNALLNGEIKKANNLLGYNYFFSGEIVHGKKLGRTIGYPTANIFFKKNKLLPQFGAYIVEVYLGDDFYPGMLSIGNNPTFDGQEVSAEVHILGFSGNIYGKELKVVFRDFLHEQIKFPSVDGLIQCLDEDKRKTEMFFEQQ</sequence>
<evidence type="ECO:0000256" key="1">
    <source>
        <dbReference type="ARBA" id="ARBA00002121"/>
    </source>
</evidence>
<comment type="function">
    <text evidence="1">Catalyzes the phosphorylation of riboflavin to FMN followed by the adenylation of FMN to FAD.</text>
</comment>
<proteinExistence type="inferred from homology"/>
<evidence type="ECO:0000256" key="2">
    <source>
        <dbReference type="ARBA" id="ARBA00004726"/>
    </source>
</evidence>
<dbReference type="UniPathway" id="UPA00276">
    <property type="reaction ID" value="UER00406"/>
</dbReference>
<evidence type="ECO:0000256" key="10">
    <source>
        <dbReference type="ARBA" id="ARBA00022827"/>
    </source>
</evidence>
<gene>
    <name evidence="17" type="primary">ribF</name>
    <name evidence="17" type="ORF">NCTC11661_01303</name>
</gene>
<evidence type="ECO:0000256" key="8">
    <source>
        <dbReference type="ARBA" id="ARBA00022741"/>
    </source>
</evidence>
<keyword evidence="10 15" id="KW-0274">FAD</keyword>
<dbReference type="Pfam" id="PF01687">
    <property type="entry name" value="Flavokinase"/>
    <property type="match status" value="1"/>
</dbReference>
<dbReference type="EC" id="2.7.7.2" evidence="15"/>
<dbReference type="Pfam" id="PF06574">
    <property type="entry name" value="FAD_syn"/>
    <property type="match status" value="1"/>
</dbReference>
<dbReference type="PANTHER" id="PTHR22749:SF6">
    <property type="entry name" value="RIBOFLAVIN KINASE"/>
    <property type="match status" value="1"/>
</dbReference>
<evidence type="ECO:0000256" key="9">
    <source>
        <dbReference type="ARBA" id="ARBA00022777"/>
    </source>
</evidence>
<evidence type="ECO:0000256" key="12">
    <source>
        <dbReference type="ARBA" id="ARBA00023268"/>
    </source>
</evidence>
<keyword evidence="6 15" id="KW-0808">Transferase</keyword>
<keyword evidence="7 15" id="KW-0548">Nucleotidyltransferase</keyword>
<dbReference type="SUPFAM" id="SSF82114">
    <property type="entry name" value="Riboflavin kinase-like"/>
    <property type="match status" value="1"/>
</dbReference>
<dbReference type="SMART" id="SM00904">
    <property type="entry name" value="Flavokinase"/>
    <property type="match status" value="1"/>
</dbReference>
<keyword evidence="11 15" id="KW-0067">ATP-binding</keyword>
<dbReference type="InterPro" id="IPR023468">
    <property type="entry name" value="Riboflavin_kinase"/>
</dbReference>
<dbReference type="PANTHER" id="PTHR22749">
    <property type="entry name" value="RIBOFLAVIN KINASE/FMN ADENYLYLTRANSFERASE"/>
    <property type="match status" value="1"/>
</dbReference>
<comment type="pathway">
    <text evidence="3 15">Cofactor biosynthesis; FMN biosynthesis; FMN from riboflavin (ATP route): step 1/1.</text>
</comment>
<evidence type="ECO:0000256" key="3">
    <source>
        <dbReference type="ARBA" id="ARBA00005201"/>
    </source>
</evidence>
<keyword evidence="12" id="KW-0511">Multifunctional enzyme</keyword>
<dbReference type="Proteomes" id="UP000255515">
    <property type="component" value="Unassembled WGS sequence"/>
</dbReference>
<evidence type="ECO:0000256" key="4">
    <source>
        <dbReference type="ARBA" id="ARBA00022630"/>
    </source>
</evidence>
<dbReference type="GO" id="GO:0006747">
    <property type="term" value="P:FAD biosynthetic process"/>
    <property type="evidence" value="ECO:0007669"/>
    <property type="project" value="UniProtKB-UniRule"/>
</dbReference>
<dbReference type="AlphaFoldDB" id="A0A376C1L3"/>
<feature type="domain" description="Riboflavin kinase" evidence="16">
    <location>
        <begin position="182"/>
        <end position="306"/>
    </location>
</feature>
<dbReference type="InterPro" id="IPR002606">
    <property type="entry name" value="Riboflavin_kinase_bac"/>
</dbReference>
<evidence type="ECO:0000256" key="7">
    <source>
        <dbReference type="ARBA" id="ARBA00022695"/>
    </source>
</evidence>
<comment type="catalytic activity">
    <reaction evidence="13 15">
        <text>riboflavin + ATP = FMN + ADP + H(+)</text>
        <dbReference type="Rhea" id="RHEA:14357"/>
        <dbReference type="ChEBI" id="CHEBI:15378"/>
        <dbReference type="ChEBI" id="CHEBI:30616"/>
        <dbReference type="ChEBI" id="CHEBI:57986"/>
        <dbReference type="ChEBI" id="CHEBI:58210"/>
        <dbReference type="ChEBI" id="CHEBI:456216"/>
        <dbReference type="EC" id="2.7.1.26"/>
    </reaction>
</comment>
<dbReference type="PIRSF" id="PIRSF004491">
    <property type="entry name" value="FAD_Synth"/>
    <property type="match status" value="1"/>
</dbReference>
<dbReference type="RefSeq" id="WP_002688720.1">
    <property type="nucleotide sequence ID" value="NZ_UFTJ01000002.1"/>
</dbReference>
<dbReference type="GO" id="GO:0009398">
    <property type="term" value="P:FMN biosynthetic process"/>
    <property type="evidence" value="ECO:0007669"/>
    <property type="project" value="UniProtKB-UniRule"/>
</dbReference>
<evidence type="ECO:0000256" key="13">
    <source>
        <dbReference type="ARBA" id="ARBA00047880"/>
    </source>
</evidence>
<dbReference type="GO" id="GO:0005524">
    <property type="term" value="F:ATP binding"/>
    <property type="evidence" value="ECO:0007669"/>
    <property type="project" value="UniProtKB-UniRule"/>
</dbReference>
<keyword evidence="5 15" id="KW-0288">FMN</keyword>
<evidence type="ECO:0000256" key="15">
    <source>
        <dbReference type="PIRNR" id="PIRNR004491"/>
    </source>
</evidence>
<dbReference type="InterPro" id="IPR014729">
    <property type="entry name" value="Rossmann-like_a/b/a_fold"/>
</dbReference>
<keyword evidence="9 15" id="KW-0418">Kinase</keyword>
<dbReference type="InterPro" id="IPR015864">
    <property type="entry name" value="FAD_synthase"/>
</dbReference>
<dbReference type="CDD" id="cd02064">
    <property type="entry name" value="FAD_synthetase_N"/>
    <property type="match status" value="1"/>
</dbReference>
<comment type="similarity">
    <text evidence="15">Belongs to the ribF family.</text>
</comment>
<evidence type="ECO:0000259" key="16">
    <source>
        <dbReference type="SMART" id="SM00904"/>
    </source>
</evidence>
<name>A0A376C1L3_9FLAO</name>
<dbReference type="InterPro" id="IPR023465">
    <property type="entry name" value="Riboflavin_kinase_dom_sf"/>
</dbReference>
<dbReference type="GO" id="GO:0008531">
    <property type="term" value="F:riboflavin kinase activity"/>
    <property type="evidence" value="ECO:0007669"/>
    <property type="project" value="UniProtKB-UniRule"/>
</dbReference>
<comment type="catalytic activity">
    <reaction evidence="14 15">
        <text>FMN + ATP + H(+) = FAD + diphosphate</text>
        <dbReference type="Rhea" id="RHEA:17237"/>
        <dbReference type="ChEBI" id="CHEBI:15378"/>
        <dbReference type="ChEBI" id="CHEBI:30616"/>
        <dbReference type="ChEBI" id="CHEBI:33019"/>
        <dbReference type="ChEBI" id="CHEBI:57692"/>
        <dbReference type="ChEBI" id="CHEBI:58210"/>
        <dbReference type="EC" id="2.7.7.2"/>
    </reaction>
</comment>
<evidence type="ECO:0000313" key="17">
    <source>
        <dbReference type="EMBL" id="SSZ55904.1"/>
    </source>
</evidence>
<comment type="pathway">
    <text evidence="2 15">Cofactor biosynthesis; FAD biosynthesis; FAD from FMN: step 1/1.</text>
</comment>
<dbReference type="NCBIfam" id="NF004160">
    <property type="entry name" value="PRK05627.1-3"/>
    <property type="match status" value="1"/>
</dbReference>
<evidence type="ECO:0000256" key="11">
    <source>
        <dbReference type="ARBA" id="ARBA00022840"/>
    </source>
</evidence>
<dbReference type="EMBL" id="UFTJ01000002">
    <property type="protein sequence ID" value="SSZ55904.1"/>
    <property type="molecule type" value="Genomic_DNA"/>
</dbReference>
<keyword evidence="8 15" id="KW-0547">Nucleotide-binding</keyword>
<accession>A0A376C1L3</accession>
<dbReference type="UniPathway" id="UPA00277">
    <property type="reaction ID" value="UER00407"/>
</dbReference>
<keyword evidence="4 15" id="KW-0285">Flavoprotein</keyword>
<dbReference type="GO" id="GO:0009231">
    <property type="term" value="P:riboflavin biosynthetic process"/>
    <property type="evidence" value="ECO:0007669"/>
    <property type="project" value="InterPro"/>
</dbReference>
<evidence type="ECO:0000256" key="6">
    <source>
        <dbReference type="ARBA" id="ARBA00022679"/>
    </source>
</evidence>
<dbReference type="NCBIfam" id="TIGR00083">
    <property type="entry name" value="ribF"/>
    <property type="match status" value="1"/>
</dbReference>
<evidence type="ECO:0000256" key="14">
    <source>
        <dbReference type="ARBA" id="ARBA00049494"/>
    </source>
</evidence>
<evidence type="ECO:0000313" key="18">
    <source>
        <dbReference type="Proteomes" id="UP000255515"/>
    </source>
</evidence>
<evidence type="ECO:0000256" key="5">
    <source>
        <dbReference type="ARBA" id="ARBA00022643"/>
    </source>
</evidence>
<dbReference type="SUPFAM" id="SSF52374">
    <property type="entry name" value="Nucleotidylyl transferase"/>
    <property type="match status" value="1"/>
</dbReference>
<dbReference type="Gene3D" id="2.40.30.30">
    <property type="entry name" value="Riboflavin kinase-like"/>
    <property type="match status" value="1"/>
</dbReference>
<reference evidence="17 18" key="1">
    <citation type="submission" date="2018-06" db="EMBL/GenBank/DDBJ databases">
        <authorList>
            <consortium name="Pathogen Informatics"/>
            <person name="Doyle S."/>
        </authorList>
    </citation>
    <scope>NUCLEOTIDE SEQUENCE [LARGE SCALE GENOMIC DNA]</scope>
    <source>
        <strain evidence="17 18">NCTC11661</strain>
    </source>
</reference>
<organism evidence="17 18">
    <name type="scientific">Bergeyella zoohelcum</name>
    <dbReference type="NCBI Taxonomy" id="1015"/>
    <lineage>
        <taxon>Bacteria</taxon>
        <taxon>Pseudomonadati</taxon>
        <taxon>Bacteroidota</taxon>
        <taxon>Flavobacteriia</taxon>
        <taxon>Flavobacteriales</taxon>
        <taxon>Weeksellaceae</taxon>
        <taxon>Bergeyella</taxon>
    </lineage>
</organism>
<dbReference type="NCBIfam" id="NF004162">
    <property type="entry name" value="PRK05627.1-5"/>
    <property type="match status" value="1"/>
</dbReference>
<dbReference type="GO" id="GO:0003919">
    <property type="term" value="F:FMN adenylyltransferase activity"/>
    <property type="evidence" value="ECO:0007669"/>
    <property type="project" value="UniProtKB-UniRule"/>
</dbReference>
<dbReference type="Gene3D" id="3.40.50.620">
    <property type="entry name" value="HUPs"/>
    <property type="match status" value="1"/>
</dbReference>